<evidence type="ECO:0000256" key="3">
    <source>
        <dbReference type="ARBA" id="ARBA00011953"/>
    </source>
</evidence>
<dbReference type="InterPro" id="IPR046884">
    <property type="entry name" value="MnmA-like_central"/>
</dbReference>
<dbReference type="SUPFAM" id="SSF52402">
    <property type="entry name" value="Adenine nucleotide alpha hydrolases-like"/>
    <property type="match status" value="1"/>
</dbReference>
<evidence type="ECO:0000313" key="13">
    <source>
        <dbReference type="EMBL" id="WFD34350.1"/>
    </source>
</evidence>
<dbReference type="Proteomes" id="UP001219933">
    <property type="component" value="Chromosome 2"/>
</dbReference>
<keyword evidence="6" id="KW-0819">tRNA processing</keyword>
<dbReference type="InterPro" id="IPR004506">
    <property type="entry name" value="MnmA-like"/>
</dbReference>
<keyword evidence="9" id="KW-0694">RNA-binding</keyword>
<evidence type="ECO:0000256" key="10">
    <source>
        <dbReference type="ARBA" id="ARBA00023157"/>
    </source>
</evidence>
<evidence type="ECO:0000256" key="7">
    <source>
        <dbReference type="ARBA" id="ARBA00022741"/>
    </source>
</evidence>
<keyword evidence="8" id="KW-0067">ATP-binding</keyword>
<protein>
    <recommendedName>
        <fullName evidence="3">tRNA-5-taurinomethyluridine 2-sulfurtransferase</fullName>
        <ecNumber evidence="3">2.8.1.14</ecNumber>
    </recommendedName>
</protein>
<sequence>MADVDVRAVYMRNWSTLDESGSMVPGSGGAEGCEWQKEWADVQKVCRQLGNMPVELVNLSREYWIDVFEPALSLWADGVTPNPDVACNRHIKFGALLDRIHTPWLATGHYARIRRSSDMRRAALLRAADASKDQSYYLSSVREDALVRSVFPLGDYLKSDVRALARKHALPTAENSESMGLCFVGERGGRRGFARFLDGYVEGSPGNIIVPGGRVIGQHTGLHAYTVGQRARVSGLGERYFVARKDRARNEITVVPGSTHPMLECTSLTSHAFSWISRDVALACLCTWTRPYMR</sequence>
<dbReference type="FunFam" id="2.30.30.280:FF:000001">
    <property type="entry name" value="tRNA-specific 2-thiouridylase MnmA"/>
    <property type="match status" value="1"/>
</dbReference>
<evidence type="ECO:0000256" key="2">
    <source>
        <dbReference type="ARBA" id="ARBA00006191"/>
    </source>
</evidence>
<evidence type="ECO:0000256" key="6">
    <source>
        <dbReference type="ARBA" id="ARBA00022694"/>
    </source>
</evidence>
<evidence type="ECO:0000256" key="11">
    <source>
        <dbReference type="ARBA" id="ARBA00049564"/>
    </source>
</evidence>
<dbReference type="Gene3D" id="3.40.50.620">
    <property type="entry name" value="HUPs"/>
    <property type="match status" value="1"/>
</dbReference>
<evidence type="ECO:0000256" key="8">
    <source>
        <dbReference type="ARBA" id="ARBA00022840"/>
    </source>
</evidence>
<dbReference type="AlphaFoldDB" id="A0AAF0J5S0"/>
<dbReference type="EC" id="2.8.1.14" evidence="3"/>
<dbReference type="GO" id="GO:0005739">
    <property type="term" value="C:mitochondrion"/>
    <property type="evidence" value="ECO:0007669"/>
    <property type="project" value="TreeGrafter"/>
</dbReference>
<reference evidence="13" key="1">
    <citation type="submission" date="2023-03" db="EMBL/GenBank/DDBJ databases">
        <title>Mating type loci evolution in Malassezia.</title>
        <authorList>
            <person name="Coelho M.A."/>
        </authorList>
    </citation>
    <scope>NUCLEOTIDE SEQUENCE</scope>
    <source>
        <strain evidence="13">CBS 11721</strain>
    </source>
</reference>
<comment type="catalytic activity">
    <reaction evidence="11">
        <text>5-taurinomethyluridine(34) in tRNA + S-sulfanyl-L-cysteinyl-[protein] + AH2 + ATP = 5-taurinomethyl-2-thiouridine(34) in tRNA + L-cysteinyl-[protein] + A + AMP + diphosphate + H(+)</text>
        <dbReference type="Rhea" id="RHEA:47040"/>
        <dbReference type="Rhea" id="RHEA-COMP:10131"/>
        <dbReference type="Rhea" id="RHEA-COMP:11726"/>
        <dbReference type="Rhea" id="RHEA-COMP:11732"/>
        <dbReference type="Rhea" id="RHEA-COMP:11733"/>
        <dbReference type="ChEBI" id="CHEBI:13193"/>
        <dbReference type="ChEBI" id="CHEBI:15378"/>
        <dbReference type="ChEBI" id="CHEBI:17499"/>
        <dbReference type="ChEBI" id="CHEBI:29950"/>
        <dbReference type="ChEBI" id="CHEBI:30616"/>
        <dbReference type="ChEBI" id="CHEBI:33019"/>
        <dbReference type="ChEBI" id="CHEBI:61963"/>
        <dbReference type="ChEBI" id="CHEBI:87171"/>
        <dbReference type="ChEBI" id="CHEBI:87172"/>
        <dbReference type="ChEBI" id="CHEBI:456215"/>
        <dbReference type="EC" id="2.8.1.14"/>
    </reaction>
</comment>
<evidence type="ECO:0000256" key="1">
    <source>
        <dbReference type="ARBA" id="ARBA00003986"/>
    </source>
</evidence>
<feature type="domain" description="tRNA-specific 2-thiouridylase MnmA-like central" evidence="12">
    <location>
        <begin position="195"/>
        <end position="255"/>
    </location>
</feature>
<dbReference type="PANTHER" id="PTHR11933">
    <property type="entry name" value="TRNA 5-METHYLAMINOMETHYL-2-THIOURIDYLATE -METHYLTRANSFERASE"/>
    <property type="match status" value="1"/>
</dbReference>
<comment type="function">
    <text evidence="1">Catalyzes the 2-thiolation of uridine at the wobble position (U34) of mitochondrial tRNA(Lys), tRNA(Glu) and tRNA(Gln). Required for the formation of 5-taurinomethyl-2-thiouridine (tm5s2U) of mitochondrial tRNA(Lys), tRNA(Glu), and tRNA(Gln) at the wobble position. ATP is required to activate the C2 atom of the wobble base.</text>
</comment>
<name>A0AAF0J5S0_9BASI</name>
<dbReference type="GO" id="GO:0016783">
    <property type="term" value="F:sulfurtransferase activity"/>
    <property type="evidence" value="ECO:0007669"/>
    <property type="project" value="InterPro"/>
</dbReference>
<accession>A0AAF0J5S0</accession>
<keyword evidence="4" id="KW-0820">tRNA-binding</keyword>
<dbReference type="Gene3D" id="2.30.30.280">
    <property type="entry name" value="Adenine nucleotide alpha hydrolases-like domains"/>
    <property type="match status" value="1"/>
</dbReference>
<organism evidence="13 14">
    <name type="scientific">Malassezia cuniculi</name>
    <dbReference type="NCBI Taxonomy" id="948313"/>
    <lineage>
        <taxon>Eukaryota</taxon>
        <taxon>Fungi</taxon>
        <taxon>Dikarya</taxon>
        <taxon>Basidiomycota</taxon>
        <taxon>Ustilaginomycotina</taxon>
        <taxon>Malasseziomycetes</taxon>
        <taxon>Malasseziales</taxon>
        <taxon>Malasseziaceae</taxon>
        <taxon>Malassezia</taxon>
    </lineage>
</organism>
<dbReference type="Pfam" id="PF20259">
    <property type="entry name" value="tRNA_Me_trans_M"/>
    <property type="match status" value="1"/>
</dbReference>
<dbReference type="CDD" id="cd01998">
    <property type="entry name" value="MnmA_TRMU-like"/>
    <property type="match status" value="1"/>
</dbReference>
<dbReference type="InterPro" id="IPR023382">
    <property type="entry name" value="MnmA-like_central_sf"/>
</dbReference>
<dbReference type="InterPro" id="IPR014729">
    <property type="entry name" value="Rossmann-like_a/b/a_fold"/>
</dbReference>
<evidence type="ECO:0000256" key="5">
    <source>
        <dbReference type="ARBA" id="ARBA00022679"/>
    </source>
</evidence>
<evidence type="ECO:0000313" key="14">
    <source>
        <dbReference type="Proteomes" id="UP001219933"/>
    </source>
</evidence>
<dbReference type="Pfam" id="PF03054">
    <property type="entry name" value="tRNA_Me_trans"/>
    <property type="match status" value="1"/>
</dbReference>
<evidence type="ECO:0000259" key="12">
    <source>
        <dbReference type="Pfam" id="PF20259"/>
    </source>
</evidence>
<dbReference type="NCBIfam" id="TIGR00420">
    <property type="entry name" value="trmU"/>
    <property type="match status" value="1"/>
</dbReference>
<proteinExistence type="inferred from homology"/>
<dbReference type="GO" id="GO:0005524">
    <property type="term" value="F:ATP binding"/>
    <property type="evidence" value="ECO:0007669"/>
    <property type="project" value="UniProtKB-KW"/>
</dbReference>
<dbReference type="PANTHER" id="PTHR11933:SF5">
    <property type="entry name" value="MITOCHONDRIAL TRNA-SPECIFIC 2-THIOURIDYLASE 1"/>
    <property type="match status" value="1"/>
</dbReference>
<evidence type="ECO:0000256" key="9">
    <source>
        <dbReference type="ARBA" id="ARBA00022884"/>
    </source>
</evidence>
<keyword evidence="14" id="KW-1185">Reference proteome</keyword>
<keyword evidence="7" id="KW-0547">Nucleotide-binding</keyword>
<keyword evidence="10" id="KW-1015">Disulfide bond</keyword>
<comment type="similarity">
    <text evidence="2">Belongs to the MnmA/TRMU family.</text>
</comment>
<gene>
    <name evidence="13" type="ORF">MCUN1_001189</name>
</gene>
<evidence type="ECO:0000256" key="4">
    <source>
        <dbReference type="ARBA" id="ARBA00022555"/>
    </source>
</evidence>
<dbReference type="EMBL" id="CP119878">
    <property type="protein sequence ID" value="WFD34350.1"/>
    <property type="molecule type" value="Genomic_DNA"/>
</dbReference>
<dbReference type="GO" id="GO:0002143">
    <property type="term" value="P:tRNA wobble position uridine thiolation"/>
    <property type="evidence" value="ECO:0007669"/>
    <property type="project" value="TreeGrafter"/>
</dbReference>
<keyword evidence="5 13" id="KW-0808">Transferase</keyword>
<dbReference type="GO" id="GO:0000049">
    <property type="term" value="F:tRNA binding"/>
    <property type="evidence" value="ECO:0007669"/>
    <property type="project" value="UniProtKB-KW"/>
</dbReference>